<protein>
    <submittedName>
        <fullName evidence="1">Uncharacterized protein</fullName>
    </submittedName>
</protein>
<sequence length="47" mass="4928">MGFGLLALSSLTEYESLKGSAQTYSAQKGMAVTFGARGRVTSPGWIT</sequence>
<reference evidence="1" key="1">
    <citation type="submission" date="2018-07" db="EMBL/GenBank/DDBJ databases">
        <authorList>
            <consortium name="Genoscope - CEA"/>
            <person name="William W."/>
        </authorList>
    </citation>
    <scope>NUCLEOTIDE SEQUENCE</scope>
    <source>
        <strain evidence="1">IK1</strain>
    </source>
</reference>
<accession>A0A653A040</accession>
<gene>
    <name evidence="1" type="ORF">TRIP_B10134</name>
</gene>
<evidence type="ECO:0000313" key="1">
    <source>
        <dbReference type="EMBL" id="VBB41406.1"/>
    </source>
</evidence>
<dbReference type="EMBL" id="UPXX01000001">
    <property type="protein sequence ID" value="VBB41406.1"/>
    <property type="molecule type" value="Genomic_DNA"/>
</dbReference>
<proteinExistence type="predicted"/>
<name>A0A653A040_UNCDX</name>
<organism evidence="1">
    <name type="scientific">Uncultured Desulfatiglans sp</name>
    <dbReference type="NCBI Taxonomy" id="1748965"/>
    <lineage>
        <taxon>Bacteria</taxon>
        <taxon>Pseudomonadati</taxon>
        <taxon>Thermodesulfobacteriota</taxon>
        <taxon>Desulfobacteria</taxon>
        <taxon>Desulfatiglandales</taxon>
        <taxon>Desulfatiglandaceae</taxon>
        <taxon>Desulfatiglans</taxon>
        <taxon>environmental samples</taxon>
    </lineage>
</organism>
<dbReference type="AlphaFoldDB" id="A0A653A040"/>